<sequence length="357" mass="41690">MTTVMADKQRDICDLREGDMEIRPWADLHIDILNEIKGRLSLFDQFRFRGVCKPWRLAKHGKPAHKLPWLMTYDLEWDNNGDILSNCTFHCPFLNKTFTYEHKIEEERCGNLFAASFCASKYGWLLLQRSEKAFVYHPLTKEIIKLPDMGINFNRSTFSSIPTLPDCVFFAVQTKTKNKMLCIKTCHHGDLRWRKHIYCGFKLAIEDVVYSNGTFYCVFSGGVLGAYSVAFEEWKLLTDTTPILDVRSEIRMVESDGDLLLVYPSLRFFHIFRFDWSLMTWVEQDSLGNKALLLGCTSYSISAEKETSALADKIYYHGHENTFFYSLKTHESHKCSEFYPWVTRRAPEKIWIEPPEV</sequence>
<evidence type="ECO:0000259" key="1">
    <source>
        <dbReference type="Pfam" id="PF03478"/>
    </source>
</evidence>
<accession>A0ABC8RMI7</accession>
<evidence type="ECO:0000313" key="3">
    <source>
        <dbReference type="Proteomes" id="UP001642360"/>
    </source>
</evidence>
<dbReference type="InterPro" id="IPR005174">
    <property type="entry name" value="KIB1-4_b-propeller"/>
</dbReference>
<dbReference type="Pfam" id="PF03478">
    <property type="entry name" value="Beta-prop_KIB1-4"/>
    <property type="match status" value="1"/>
</dbReference>
<dbReference type="Proteomes" id="UP001642360">
    <property type="component" value="Unassembled WGS sequence"/>
</dbReference>
<proteinExistence type="predicted"/>
<organism evidence="2 3">
    <name type="scientific">Ilex paraguariensis</name>
    <name type="common">yerba mate</name>
    <dbReference type="NCBI Taxonomy" id="185542"/>
    <lineage>
        <taxon>Eukaryota</taxon>
        <taxon>Viridiplantae</taxon>
        <taxon>Streptophyta</taxon>
        <taxon>Embryophyta</taxon>
        <taxon>Tracheophyta</taxon>
        <taxon>Spermatophyta</taxon>
        <taxon>Magnoliopsida</taxon>
        <taxon>eudicotyledons</taxon>
        <taxon>Gunneridae</taxon>
        <taxon>Pentapetalae</taxon>
        <taxon>asterids</taxon>
        <taxon>campanulids</taxon>
        <taxon>Aquifoliales</taxon>
        <taxon>Aquifoliaceae</taxon>
        <taxon>Ilex</taxon>
    </lineage>
</organism>
<dbReference type="AlphaFoldDB" id="A0ABC8RMI7"/>
<dbReference type="EMBL" id="CAUOFW020001539">
    <property type="protein sequence ID" value="CAK9146166.1"/>
    <property type="molecule type" value="Genomic_DNA"/>
</dbReference>
<name>A0ABC8RMI7_9AQUA</name>
<feature type="domain" description="KIB1-4 beta-propeller" evidence="1">
    <location>
        <begin position="111"/>
        <end position="317"/>
    </location>
</feature>
<dbReference type="SUPFAM" id="SSF81383">
    <property type="entry name" value="F-box domain"/>
    <property type="match status" value="1"/>
</dbReference>
<dbReference type="PANTHER" id="PTHR33127:SF5">
    <property type="entry name" value="TRANSMEMBRANE PROTEIN"/>
    <property type="match status" value="1"/>
</dbReference>
<keyword evidence="3" id="KW-1185">Reference proteome</keyword>
<comment type="caution">
    <text evidence="2">The sequence shown here is derived from an EMBL/GenBank/DDBJ whole genome shotgun (WGS) entry which is preliminary data.</text>
</comment>
<protein>
    <recommendedName>
        <fullName evidence="1">KIB1-4 beta-propeller domain-containing protein</fullName>
    </recommendedName>
</protein>
<dbReference type="InterPro" id="IPR036047">
    <property type="entry name" value="F-box-like_dom_sf"/>
</dbReference>
<dbReference type="PANTHER" id="PTHR33127">
    <property type="entry name" value="TRANSMEMBRANE PROTEIN"/>
    <property type="match status" value="1"/>
</dbReference>
<evidence type="ECO:0000313" key="2">
    <source>
        <dbReference type="EMBL" id="CAK9146166.1"/>
    </source>
</evidence>
<reference evidence="2 3" key="1">
    <citation type="submission" date="2024-02" db="EMBL/GenBank/DDBJ databases">
        <authorList>
            <person name="Vignale AGUSTIN F."/>
            <person name="Sosa J E."/>
            <person name="Modenutti C."/>
        </authorList>
    </citation>
    <scope>NUCLEOTIDE SEQUENCE [LARGE SCALE GENOMIC DNA]</scope>
</reference>
<gene>
    <name evidence="2" type="ORF">ILEXP_LOCUS13996</name>
</gene>